<evidence type="ECO:0000256" key="7">
    <source>
        <dbReference type="SAM" id="Coils"/>
    </source>
</evidence>
<dbReference type="Pfam" id="PF14543">
    <property type="entry name" value="TAXi_N"/>
    <property type="match status" value="1"/>
</dbReference>
<evidence type="ECO:0000256" key="5">
    <source>
        <dbReference type="ARBA" id="ARBA00023054"/>
    </source>
</evidence>
<protein>
    <submittedName>
        <fullName evidence="11">(thale cress) hypothetical protein</fullName>
    </submittedName>
</protein>
<feature type="compositionally biased region" description="Low complexity" evidence="8">
    <location>
        <begin position="992"/>
        <end position="1002"/>
    </location>
</feature>
<feature type="signal peptide" evidence="9">
    <location>
        <begin position="1"/>
        <end position="16"/>
    </location>
</feature>
<evidence type="ECO:0000256" key="1">
    <source>
        <dbReference type="ARBA" id="ARBA00007447"/>
    </source>
</evidence>
<feature type="region of interest" description="Disordered" evidence="8">
    <location>
        <begin position="400"/>
        <end position="484"/>
    </location>
</feature>
<dbReference type="InterPro" id="IPR021109">
    <property type="entry name" value="Peptidase_aspartic_dom_sf"/>
</dbReference>
<dbReference type="SUPFAM" id="SSF50630">
    <property type="entry name" value="Acid proteases"/>
    <property type="match status" value="1"/>
</dbReference>
<feature type="compositionally biased region" description="Pro residues" evidence="8">
    <location>
        <begin position="672"/>
        <end position="708"/>
    </location>
</feature>
<keyword evidence="6" id="KW-0325">Glycoprotein</keyword>
<dbReference type="InterPro" id="IPR040265">
    <property type="entry name" value="CHUP1/IPGA1-like"/>
</dbReference>
<feature type="chain" id="PRO_5028935238" evidence="9">
    <location>
        <begin position="17"/>
        <end position="1471"/>
    </location>
</feature>
<evidence type="ECO:0000259" key="10">
    <source>
        <dbReference type="PROSITE" id="PS51767"/>
    </source>
</evidence>
<evidence type="ECO:0000256" key="8">
    <source>
        <dbReference type="SAM" id="MobiDB-lite"/>
    </source>
</evidence>
<gene>
    <name evidence="11" type="ORF">AT9943_LOCUS12042</name>
</gene>
<dbReference type="InterPro" id="IPR032861">
    <property type="entry name" value="TAXi_N"/>
</dbReference>
<comment type="similarity">
    <text evidence="1">Belongs to the peptidase A1 family.</text>
</comment>
<sequence>MSFHTISWFVVAASIAAVTVKRLNVKPSKPSKPSDNGEGGDKEQSVDPDYNLNDKNLQEEEEEEEEEVKLINSVINQTRGSFSDYLDDDILPEFEDLLSGEIEYPLPDDDNNLEKAEKERKYEVEMAYNDGELERLKQLVKELEEREVKLEGELLEYYGLKEQESDIVELQRQLKIKTVEIDMLNITINSLQAERKKLQEELSQNGIVRKELEVARNKIKELQRQIQLDANQTKGQLLLLKQHVSSLQMKEEEAMNKDTEVERKLKAVQDLEVQVMELKRKNRELQHEKRELSIKLDSAEARIATLSNMTESDKVAKVREEVNNLKHNNEDLLKQVEGLQMNRFSEVEELVYLRWVNACLRYELRNYQTPAGKISARDLSKNLSPKSQAKAKRLMLEYAGSERGQGDTDLESNYSQPSSPGSDDFDNASMDSSTSRFSSFSKKPGLIQKLKKWGKSKDDSSVQSSPSRSFYGGSPGRLSSSMNKQRGPLESLMIRNAGESVAITTFGQVDQESPGTPETPNLPRIRTQQQASSPGEGLNSVAASFHVMSKSVDNVLDEKYPAYKDRHKLAVEREKHIKHKADQARAERFGGNVALPPKLAQLKEKRVVVPSVITATGDQSNESNESNEGKASENAATVTKMKLVDIEKRPPRVPRPPPRSAGGGKSTNLPSARPPLPGGGPPPPPPPPGGGPPPPPGGGPPPPPPPPGALGRGAGGGNKVHRAPELVEFYQSLMKRESKKEGAPSLISSGTGNSSAARNNMIGEIENRSTFLLAVKADVETQGDFVQSLATEVRASSFTDIEDLLAFVSWLDEELSFLVDERAVLKHFDWPEGKADALREAAFEYQDLMKLEKQVTSFVDDPNLSCEPALKKMYKLLEKVEQSVYALLRTRDMAISRYKEFGIPVDWLSDTGVVGKIKLSSVQLAKKYMKRVAYELDSVSGSDKDPNREFLLLQGVRFAFRVHQFAGGFDAESMKAFEELRSRAKTESGGDNNNNNNNNNNSNEEESTQKSQNPSHSLSMFPLIFFLCSFLSLFLLPPSNIAAVSNHNKYLKLPLLRKSPFPSPTQALALDTRRLHFLSLRRKPIPFVKSPVVSGAASGSGQYFVDLRIGQPPQSLLLIADTGSDLVWVKCSACRNCSHHSPATVFFPRHSSTFSPAHCYDPVCRLVPKPDRAPICNHTRIHSTCHYEYGYADGSLTSGLFARETTSLKTSSGKEARLKSVAFGCGFRISGQSVSGTSFNGANGVMGLGRGPISFASQLGRRFGNKFSYCLMDYTLSPPPTSYLIIGNGGDGVSKLFFTPLLTNPLSPTFYYVKLKSVFVNGAKLRIDPSIWEIDDSGNGGTVVDSGTTLAFLAEPAYRSVIAAVRRRVKLPIADALTPGFDLCVNVSGVTKPEKILPRLKFEFSGGAVFVPPPRNYFIETEEQIQCLAIQSVDPKVGFSVIGNLMQQGFLFEFDRDRSRLGFSRRGCALP</sequence>
<dbReference type="InterPro" id="IPR033121">
    <property type="entry name" value="PEPTIDASE_A1"/>
</dbReference>
<reference evidence="11 12" key="1">
    <citation type="submission" date="2020-09" db="EMBL/GenBank/DDBJ databases">
        <authorList>
            <person name="Ashkenazy H."/>
        </authorList>
    </citation>
    <scope>NUCLEOTIDE SEQUENCE [LARGE SCALE GENOMIC DNA]</scope>
    <source>
        <strain evidence="12">cv. Cdm-0</strain>
    </source>
</reference>
<dbReference type="InterPro" id="IPR034161">
    <property type="entry name" value="Pepsin-like_plant"/>
</dbReference>
<organism evidence="11 12">
    <name type="scientific">Arabidopsis thaliana</name>
    <name type="common">Mouse-ear cress</name>
    <dbReference type="NCBI Taxonomy" id="3702"/>
    <lineage>
        <taxon>Eukaryota</taxon>
        <taxon>Viridiplantae</taxon>
        <taxon>Streptophyta</taxon>
        <taxon>Embryophyta</taxon>
        <taxon>Tracheophyta</taxon>
        <taxon>Spermatophyta</taxon>
        <taxon>Magnoliopsida</taxon>
        <taxon>eudicotyledons</taxon>
        <taxon>Gunneridae</taxon>
        <taxon>Pentapetalae</taxon>
        <taxon>rosids</taxon>
        <taxon>malvids</taxon>
        <taxon>Brassicales</taxon>
        <taxon>Brassicaceae</taxon>
        <taxon>Camelineae</taxon>
        <taxon>Arabidopsis</taxon>
    </lineage>
</organism>
<dbReference type="GO" id="GO:0006508">
    <property type="term" value="P:proteolysis"/>
    <property type="evidence" value="ECO:0007669"/>
    <property type="project" value="UniProtKB-KW"/>
</dbReference>
<dbReference type="Gene3D" id="2.40.70.10">
    <property type="entry name" value="Acid Proteases"/>
    <property type="match status" value="2"/>
</dbReference>
<feature type="compositionally biased region" description="Low complexity" evidence="8">
    <location>
        <begin position="429"/>
        <end position="441"/>
    </location>
</feature>
<evidence type="ECO:0000313" key="12">
    <source>
        <dbReference type="Proteomes" id="UP000516314"/>
    </source>
</evidence>
<accession>A0A7G2EQG8</accession>
<feature type="region of interest" description="Disordered" evidence="8">
    <location>
        <begin position="506"/>
        <end position="538"/>
    </location>
</feature>
<dbReference type="Proteomes" id="UP000516314">
    <property type="component" value="Chromosome 3"/>
</dbReference>
<evidence type="ECO:0000313" key="11">
    <source>
        <dbReference type="EMBL" id="CAD5324131.1"/>
    </source>
</evidence>
<dbReference type="CDD" id="cd05476">
    <property type="entry name" value="pepsin_A_like_plant"/>
    <property type="match status" value="1"/>
</dbReference>
<dbReference type="GO" id="GO:0004190">
    <property type="term" value="F:aspartic-type endopeptidase activity"/>
    <property type="evidence" value="ECO:0007669"/>
    <property type="project" value="UniProtKB-KW"/>
</dbReference>
<dbReference type="FunFam" id="2.40.70.10:FF:000215">
    <property type="entry name" value="Aspartyl protease family protein 2"/>
    <property type="match status" value="1"/>
</dbReference>
<feature type="region of interest" description="Disordered" evidence="8">
    <location>
        <begin position="24"/>
        <end position="65"/>
    </location>
</feature>
<evidence type="ECO:0000256" key="3">
    <source>
        <dbReference type="ARBA" id="ARBA00022750"/>
    </source>
</evidence>
<feature type="region of interest" description="Disordered" evidence="8">
    <location>
        <begin position="981"/>
        <end position="1014"/>
    </location>
</feature>
<feature type="compositionally biased region" description="Polar residues" evidence="8">
    <location>
        <begin position="746"/>
        <end position="757"/>
    </location>
</feature>
<keyword evidence="4" id="KW-0378">Hydrolase</keyword>
<dbReference type="FunFam" id="2.40.70.10:FF:000033">
    <property type="entry name" value="Aspartyl protease family protein"/>
    <property type="match status" value="1"/>
</dbReference>
<keyword evidence="3" id="KW-0064">Aspartyl protease</keyword>
<dbReference type="PANTHER" id="PTHR31342:SF7">
    <property type="entry name" value="PROTEIN CHUP1, CHLOROPLASTIC"/>
    <property type="match status" value="1"/>
</dbReference>
<dbReference type="PROSITE" id="PS51767">
    <property type="entry name" value="PEPTIDASE_A1"/>
    <property type="match status" value="1"/>
</dbReference>
<feature type="coiled-coil region" evidence="7">
    <location>
        <begin position="261"/>
        <end position="342"/>
    </location>
</feature>
<dbReference type="Pfam" id="PF14541">
    <property type="entry name" value="TAXi_C"/>
    <property type="match status" value="1"/>
</dbReference>
<feature type="coiled-coil region" evidence="7">
    <location>
        <begin position="126"/>
        <end position="232"/>
    </location>
</feature>
<name>A0A7G2EQG8_ARATH</name>
<keyword evidence="9" id="KW-0732">Signal</keyword>
<keyword evidence="5 7" id="KW-0175">Coiled coil</keyword>
<evidence type="ECO:0000256" key="6">
    <source>
        <dbReference type="ARBA" id="ARBA00023180"/>
    </source>
</evidence>
<dbReference type="PANTHER" id="PTHR31342">
    <property type="entry name" value="PROTEIN CHUP1, CHLOROPLASTIC"/>
    <property type="match status" value="1"/>
</dbReference>
<dbReference type="InterPro" id="IPR032799">
    <property type="entry name" value="TAXi_C"/>
</dbReference>
<evidence type="ECO:0000256" key="2">
    <source>
        <dbReference type="ARBA" id="ARBA00022670"/>
    </source>
</evidence>
<evidence type="ECO:0000256" key="4">
    <source>
        <dbReference type="ARBA" id="ARBA00022801"/>
    </source>
</evidence>
<feature type="compositionally biased region" description="Polar residues" evidence="8">
    <location>
        <begin position="411"/>
        <end position="421"/>
    </location>
</feature>
<dbReference type="EMBL" id="LR881468">
    <property type="protein sequence ID" value="CAD5324131.1"/>
    <property type="molecule type" value="Genomic_DNA"/>
</dbReference>
<feature type="compositionally biased region" description="Polar residues" evidence="8">
    <location>
        <begin position="614"/>
        <end position="626"/>
    </location>
</feature>
<feature type="compositionally biased region" description="Polar residues" evidence="8">
    <location>
        <begin position="506"/>
        <end position="519"/>
    </location>
</feature>
<proteinExistence type="inferred from homology"/>
<feature type="region of interest" description="Disordered" evidence="8">
    <location>
        <begin position="614"/>
        <end position="720"/>
    </location>
</feature>
<keyword evidence="2" id="KW-0645">Protease</keyword>
<evidence type="ECO:0000256" key="9">
    <source>
        <dbReference type="SAM" id="SignalP"/>
    </source>
</evidence>
<feature type="domain" description="Peptidase A1" evidence="10">
    <location>
        <begin position="1103"/>
        <end position="1464"/>
    </location>
</feature>
<feature type="region of interest" description="Disordered" evidence="8">
    <location>
        <begin position="738"/>
        <end position="757"/>
    </location>
</feature>